<feature type="non-terminal residue" evidence="1">
    <location>
        <position position="1"/>
    </location>
</feature>
<name>U6JRU8_EIMAC</name>
<gene>
    <name evidence="1" type="ORF">EAH_00050680</name>
</gene>
<protein>
    <recommendedName>
        <fullName evidence="3">RRM domain-containing protein</fullName>
    </recommendedName>
</protein>
<dbReference type="OrthoDB" id="272703at2759"/>
<evidence type="ECO:0000313" key="2">
    <source>
        <dbReference type="Proteomes" id="UP000018050"/>
    </source>
</evidence>
<dbReference type="PANTHER" id="PTHR13288:SF8">
    <property type="entry name" value="SPLICING FACTOR 45"/>
    <property type="match status" value="1"/>
</dbReference>
<sequence length="71" mass="8416">ILDQCKKYGKVKEVRIHIVEATQEVRVFALFTLPEEANRALRILPQRKFNKKPVQCELYDLEAYSKLRLNL</sequence>
<dbReference type="InterPro" id="IPR040052">
    <property type="entry name" value="RBM17"/>
</dbReference>
<reference evidence="1" key="2">
    <citation type="submission" date="2013-10" db="EMBL/GenBank/DDBJ databases">
        <authorList>
            <person name="Aslett M."/>
        </authorList>
    </citation>
    <scope>NUCLEOTIDE SEQUENCE</scope>
    <source>
        <strain evidence="1">Houghton</strain>
    </source>
</reference>
<dbReference type="PANTHER" id="PTHR13288">
    <property type="entry name" value="SPLICING FACTOR 45 SPF45"/>
    <property type="match status" value="1"/>
</dbReference>
<dbReference type="EMBL" id="HG671185">
    <property type="protein sequence ID" value="CDJ26807.1"/>
    <property type="molecule type" value="Genomic_DNA"/>
</dbReference>
<evidence type="ECO:0000313" key="1">
    <source>
        <dbReference type="EMBL" id="CDJ26807.1"/>
    </source>
</evidence>
<dbReference type="AlphaFoldDB" id="U6JRU8"/>
<dbReference type="GO" id="GO:0045292">
    <property type="term" value="P:mRNA cis splicing, via spliceosome"/>
    <property type="evidence" value="ECO:0007669"/>
    <property type="project" value="InterPro"/>
</dbReference>
<proteinExistence type="predicted"/>
<reference evidence="1" key="1">
    <citation type="submission" date="2013-10" db="EMBL/GenBank/DDBJ databases">
        <title>Genomic analysis of the causative agents of coccidiosis in chickens.</title>
        <authorList>
            <person name="Reid A.J."/>
            <person name="Blake D."/>
            <person name="Billington K."/>
            <person name="Browne H."/>
            <person name="Dunn M."/>
            <person name="Hung S."/>
            <person name="Kawahara F."/>
            <person name="Miranda-Saavedra D."/>
            <person name="Mourier T."/>
            <person name="Nagra H."/>
            <person name="Otto T.D."/>
            <person name="Rawlings N."/>
            <person name="Sanchez A."/>
            <person name="Sanders M."/>
            <person name="Subramaniam C."/>
            <person name="Tay Y."/>
            <person name="Dear P."/>
            <person name="Doerig C."/>
            <person name="Gruber A."/>
            <person name="Parkinson J."/>
            <person name="Shirley M."/>
            <person name="Wan K.L."/>
            <person name="Berriman M."/>
            <person name="Tomley F."/>
            <person name="Pain A."/>
        </authorList>
    </citation>
    <scope>NUCLEOTIDE SEQUENCE</scope>
    <source>
        <strain evidence="1">Houghton</strain>
    </source>
</reference>
<dbReference type="GeneID" id="25273138"/>
<organism evidence="1 2">
    <name type="scientific">Eimeria acervulina</name>
    <name type="common">Coccidian parasite</name>
    <dbReference type="NCBI Taxonomy" id="5801"/>
    <lineage>
        <taxon>Eukaryota</taxon>
        <taxon>Sar</taxon>
        <taxon>Alveolata</taxon>
        <taxon>Apicomplexa</taxon>
        <taxon>Conoidasida</taxon>
        <taxon>Coccidia</taxon>
        <taxon>Eucoccidiorida</taxon>
        <taxon>Eimeriorina</taxon>
        <taxon>Eimeriidae</taxon>
        <taxon>Eimeria</taxon>
    </lineage>
</organism>
<accession>U6JRU8</accession>
<keyword evidence="2" id="KW-1185">Reference proteome</keyword>
<dbReference type="SUPFAM" id="SSF54928">
    <property type="entry name" value="RNA-binding domain, RBD"/>
    <property type="match status" value="1"/>
</dbReference>
<dbReference type="InterPro" id="IPR035979">
    <property type="entry name" value="RBD_domain_sf"/>
</dbReference>
<dbReference type="VEuPathDB" id="ToxoDB:EAH_00050680"/>
<dbReference type="RefSeq" id="XP_013249698.1">
    <property type="nucleotide sequence ID" value="XM_013394244.1"/>
</dbReference>
<dbReference type="Proteomes" id="UP000018050">
    <property type="component" value="Unassembled WGS sequence"/>
</dbReference>
<evidence type="ECO:0008006" key="3">
    <source>
        <dbReference type="Google" id="ProtNLM"/>
    </source>
</evidence>
<dbReference type="GO" id="GO:0003676">
    <property type="term" value="F:nucleic acid binding"/>
    <property type="evidence" value="ECO:0007669"/>
    <property type="project" value="InterPro"/>
</dbReference>
<dbReference type="GO" id="GO:0071011">
    <property type="term" value="C:precatalytic spliceosome"/>
    <property type="evidence" value="ECO:0007669"/>
    <property type="project" value="TreeGrafter"/>
</dbReference>
<dbReference type="Gene3D" id="3.30.70.330">
    <property type="match status" value="1"/>
</dbReference>
<dbReference type="InterPro" id="IPR012677">
    <property type="entry name" value="Nucleotide-bd_a/b_plait_sf"/>
</dbReference>